<name>A0A4S8ILB6_MUSBA</name>
<sequence length="96" mass="10875">MASKRILKELKDLQKDPPTSCSAGPHAWGIGFPLEIVVEWLRSEIFAVKMSYWPLGSIADGLDRLLHLYPIPSKKVFNSRNLDTSCGEQYRIVTKD</sequence>
<comment type="caution">
    <text evidence="1">The sequence shown here is derived from an EMBL/GenBank/DDBJ whole genome shotgun (WGS) entry which is preliminary data.</text>
</comment>
<reference evidence="1 2" key="1">
    <citation type="journal article" date="2019" name="Nat. Plants">
        <title>Genome sequencing of Musa balbisiana reveals subgenome evolution and function divergence in polyploid bananas.</title>
        <authorList>
            <person name="Yao X."/>
        </authorList>
    </citation>
    <scope>NUCLEOTIDE SEQUENCE [LARGE SCALE GENOMIC DNA]</scope>
    <source>
        <strain evidence="2">cv. DH-PKW</strain>
        <tissue evidence="1">Leaves</tissue>
    </source>
</reference>
<evidence type="ECO:0000313" key="2">
    <source>
        <dbReference type="Proteomes" id="UP000317650"/>
    </source>
</evidence>
<evidence type="ECO:0000313" key="1">
    <source>
        <dbReference type="EMBL" id="THU49181.1"/>
    </source>
</evidence>
<dbReference type="Proteomes" id="UP000317650">
    <property type="component" value="Chromosome 6"/>
</dbReference>
<dbReference type="EMBL" id="PYDT01000009">
    <property type="protein sequence ID" value="THU49181.1"/>
    <property type="molecule type" value="Genomic_DNA"/>
</dbReference>
<protein>
    <submittedName>
        <fullName evidence="1">Uncharacterized protein</fullName>
    </submittedName>
</protein>
<proteinExistence type="predicted"/>
<organism evidence="1 2">
    <name type="scientific">Musa balbisiana</name>
    <name type="common">Banana</name>
    <dbReference type="NCBI Taxonomy" id="52838"/>
    <lineage>
        <taxon>Eukaryota</taxon>
        <taxon>Viridiplantae</taxon>
        <taxon>Streptophyta</taxon>
        <taxon>Embryophyta</taxon>
        <taxon>Tracheophyta</taxon>
        <taxon>Spermatophyta</taxon>
        <taxon>Magnoliopsida</taxon>
        <taxon>Liliopsida</taxon>
        <taxon>Zingiberales</taxon>
        <taxon>Musaceae</taxon>
        <taxon>Musa</taxon>
    </lineage>
</organism>
<keyword evidence="2" id="KW-1185">Reference proteome</keyword>
<accession>A0A4S8ILB6</accession>
<gene>
    <name evidence="1" type="ORF">C4D60_Mb06t06850</name>
</gene>
<dbReference type="AlphaFoldDB" id="A0A4S8ILB6"/>